<gene>
    <name evidence="1" type="ORF">IQ217_04275</name>
</gene>
<dbReference type="Proteomes" id="UP000658720">
    <property type="component" value="Unassembled WGS sequence"/>
</dbReference>
<evidence type="ECO:0000313" key="1">
    <source>
        <dbReference type="EMBL" id="MBE9253090.1"/>
    </source>
</evidence>
<protein>
    <submittedName>
        <fullName evidence="1">Uncharacterized protein</fullName>
    </submittedName>
</protein>
<reference evidence="1 2" key="1">
    <citation type="submission" date="2020-10" db="EMBL/GenBank/DDBJ databases">
        <authorList>
            <person name="Castelo-Branco R."/>
            <person name="Eusebio N."/>
            <person name="Adriana R."/>
            <person name="Vieira A."/>
            <person name="Brugerolle De Fraissinette N."/>
            <person name="Rezende De Castro R."/>
            <person name="Schneider M.P."/>
            <person name="Vasconcelos V."/>
            <person name="Leao P.N."/>
        </authorList>
    </citation>
    <scope>NUCLEOTIDE SEQUENCE [LARGE SCALE GENOMIC DNA]</scope>
    <source>
        <strain evidence="1 2">LEGE 00031</strain>
    </source>
</reference>
<sequence>MTKSAVLAKPAGDRQKQVYETPQQVQYLYLEAEIDVLLRQLQTCGQKDK</sequence>
<accession>A0ABR9VP11</accession>
<dbReference type="RefSeq" id="WP_190598820.1">
    <property type="nucleotide sequence ID" value="NZ_JADEVV010000008.1"/>
</dbReference>
<proteinExistence type="predicted"/>
<dbReference type="EMBL" id="JADEVV010000008">
    <property type="protein sequence ID" value="MBE9253090.1"/>
    <property type="molecule type" value="Genomic_DNA"/>
</dbReference>
<name>A0ABR9VP11_9SYNC</name>
<organism evidence="1 2">
    <name type="scientific">Synechocystis salina LEGE 00031</name>
    <dbReference type="NCBI Taxonomy" id="1828736"/>
    <lineage>
        <taxon>Bacteria</taxon>
        <taxon>Bacillati</taxon>
        <taxon>Cyanobacteriota</taxon>
        <taxon>Cyanophyceae</taxon>
        <taxon>Synechococcales</taxon>
        <taxon>Merismopediaceae</taxon>
        <taxon>Synechocystis</taxon>
    </lineage>
</organism>
<keyword evidence="2" id="KW-1185">Reference proteome</keyword>
<comment type="caution">
    <text evidence="1">The sequence shown here is derived from an EMBL/GenBank/DDBJ whole genome shotgun (WGS) entry which is preliminary data.</text>
</comment>
<evidence type="ECO:0000313" key="2">
    <source>
        <dbReference type="Proteomes" id="UP000658720"/>
    </source>
</evidence>